<keyword evidence="2" id="KW-0472">Membrane</keyword>
<feature type="signal peptide" evidence="3">
    <location>
        <begin position="1"/>
        <end position="19"/>
    </location>
</feature>
<evidence type="ECO:0000313" key="4">
    <source>
        <dbReference type="EMBL" id="KAJ5503538.1"/>
    </source>
</evidence>
<proteinExistence type="predicted"/>
<comment type="caution">
    <text evidence="4">The sequence shown here is derived from an EMBL/GenBank/DDBJ whole genome shotgun (WGS) entry which is preliminary data.</text>
</comment>
<evidence type="ECO:0000256" key="3">
    <source>
        <dbReference type="SAM" id="SignalP"/>
    </source>
</evidence>
<gene>
    <name evidence="4" type="ORF">N7463_006412</name>
</gene>
<sequence>MLRASFLAMVFLEASRVLAVTTIPPSIQGYHWDSDSSTLGSEVPCGKGRTYLSWSEYGRCCTDSNSGCNFPTSCDADTVYYTGSRGGGDSSMDWSRAMNSYCALMTIYESATTDPAIVDYFCWDKDSSWTADTIFRTTDPATATPRTSVTPLTPTATPRTSVTPTPASSGDTAPGSESSGSKAWIAGAVVGPVIGCGVIAALAFWFIRRSRLKKEDTVLGNEEFLSPPNMAVNETGAQFGPPSELDAGACKPHELDAVHPISELPVPAEFANKTH</sequence>
<dbReference type="EMBL" id="JAPWDS010000003">
    <property type="protein sequence ID" value="KAJ5503538.1"/>
    <property type="molecule type" value="Genomic_DNA"/>
</dbReference>
<dbReference type="AlphaFoldDB" id="A0A9X0C618"/>
<feature type="compositionally biased region" description="Polar residues" evidence="1">
    <location>
        <begin position="148"/>
        <end position="180"/>
    </location>
</feature>
<reference evidence="4" key="1">
    <citation type="submission" date="2022-12" db="EMBL/GenBank/DDBJ databases">
        <authorList>
            <person name="Petersen C."/>
        </authorList>
    </citation>
    <scope>NUCLEOTIDE SEQUENCE</scope>
    <source>
        <strain evidence="4">IBT 29495</strain>
    </source>
</reference>
<keyword evidence="2" id="KW-0812">Transmembrane</keyword>
<name>A0A9X0C618_9EURO</name>
<dbReference type="Proteomes" id="UP001149954">
    <property type="component" value="Unassembled WGS sequence"/>
</dbReference>
<evidence type="ECO:0000256" key="2">
    <source>
        <dbReference type="SAM" id="Phobius"/>
    </source>
</evidence>
<reference evidence="4" key="2">
    <citation type="journal article" date="2023" name="IMA Fungus">
        <title>Comparative genomic study of the Penicillium genus elucidates a diverse pangenome and 15 lateral gene transfer events.</title>
        <authorList>
            <person name="Petersen C."/>
            <person name="Sorensen T."/>
            <person name="Nielsen M.R."/>
            <person name="Sondergaard T.E."/>
            <person name="Sorensen J.L."/>
            <person name="Fitzpatrick D.A."/>
            <person name="Frisvad J.C."/>
            <person name="Nielsen K.L."/>
        </authorList>
    </citation>
    <scope>NUCLEOTIDE SEQUENCE</scope>
    <source>
        <strain evidence="4">IBT 29495</strain>
    </source>
</reference>
<organism evidence="4 5">
    <name type="scientific">Penicillium fimorum</name>
    <dbReference type="NCBI Taxonomy" id="1882269"/>
    <lineage>
        <taxon>Eukaryota</taxon>
        <taxon>Fungi</taxon>
        <taxon>Dikarya</taxon>
        <taxon>Ascomycota</taxon>
        <taxon>Pezizomycotina</taxon>
        <taxon>Eurotiomycetes</taxon>
        <taxon>Eurotiomycetidae</taxon>
        <taxon>Eurotiales</taxon>
        <taxon>Aspergillaceae</taxon>
        <taxon>Penicillium</taxon>
    </lineage>
</organism>
<keyword evidence="3" id="KW-0732">Signal</keyword>
<dbReference type="CDD" id="cd12087">
    <property type="entry name" value="TM_EGFR-like"/>
    <property type="match status" value="1"/>
</dbReference>
<keyword evidence="5" id="KW-1185">Reference proteome</keyword>
<evidence type="ECO:0000313" key="5">
    <source>
        <dbReference type="Proteomes" id="UP001149954"/>
    </source>
</evidence>
<feature type="chain" id="PRO_5040755433" evidence="3">
    <location>
        <begin position="20"/>
        <end position="275"/>
    </location>
</feature>
<dbReference type="OrthoDB" id="4347164at2759"/>
<keyword evidence="2" id="KW-1133">Transmembrane helix</keyword>
<accession>A0A9X0C618</accession>
<evidence type="ECO:0000256" key="1">
    <source>
        <dbReference type="SAM" id="MobiDB-lite"/>
    </source>
</evidence>
<protein>
    <submittedName>
        <fullName evidence="4">Uncharacterized protein</fullName>
    </submittedName>
</protein>
<feature type="transmembrane region" description="Helical" evidence="2">
    <location>
        <begin position="183"/>
        <end position="207"/>
    </location>
</feature>
<feature type="region of interest" description="Disordered" evidence="1">
    <location>
        <begin position="140"/>
        <end position="180"/>
    </location>
</feature>